<feature type="transmembrane region" description="Helical" evidence="6">
    <location>
        <begin position="169"/>
        <end position="189"/>
    </location>
</feature>
<comment type="caution">
    <text evidence="8">The sequence shown here is derived from an EMBL/GenBank/DDBJ whole genome shotgun (WGS) entry which is preliminary data.</text>
</comment>
<keyword evidence="5" id="KW-0325">Glycoprotein</keyword>
<dbReference type="Pfam" id="PF07690">
    <property type="entry name" value="MFS_1"/>
    <property type="match status" value="1"/>
</dbReference>
<feature type="transmembrane region" description="Helical" evidence="6">
    <location>
        <begin position="145"/>
        <end position="163"/>
    </location>
</feature>
<feature type="transmembrane region" description="Helical" evidence="6">
    <location>
        <begin position="112"/>
        <end position="133"/>
    </location>
</feature>
<dbReference type="PANTHER" id="PTHR23502">
    <property type="entry name" value="MAJOR FACILITATOR SUPERFAMILY"/>
    <property type="match status" value="1"/>
</dbReference>
<evidence type="ECO:0000256" key="1">
    <source>
        <dbReference type="ARBA" id="ARBA00004141"/>
    </source>
</evidence>
<dbReference type="PANTHER" id="PTHR23502:SF34">
    <property type="entry name" value="PROTEIN HOL1"/>
    <property type="match status" value="1"/>
</dbReference>
<feature type="transmembrane region" description="Helical" evidence="6">
    <location>
        <begin position="455"/>
        <end position="473"/>
    </location>
</feature>
<proteinExistence type="predicted"/>
<accession>A0A2H3GYS5</accession>
<reference evidence="8 9" key="1">
    <citation type="journal article" date="2016" name="Environ. Microbiol.">
        <title>Effector profiles distinguish formae speciales of Fusarium oxysporum.</title>
        <authorList>
            <person name="van Dam P."/>
            <person name="Fokkens L."/>
            <person name="Schmidt S.M."/>
            <person name="Linmans J.H."/>
            <person name="Kistler H.C."/>
            <person name="Ma L.J."/>
            <person name="Rep M."/>
        </authorList>
    </citation>
    <scope>NUCLEOTIDE SEQUENCE [LARGE SCALE GENOMIC DNA]</scope>
    <source>
        <strain evidence="8 9">Forc016</strain>
    </source>
</reference>
<dbReference type="PROSITE" id="PS50850">
    <property type="entry name" value="MFS"/>
    <property type="match status" value="1"/>
</dbReference>
<reference evidence="8 9" key="2">
    <citation type="journal article" date="2017" name="Sci. Rep.">
        <title>A mobile pathogenicity chromosome in Fusarium oxysporum for infection of multiple cucurbit species.</title>
        <authorList>
            <person name="van Dam P."/>
            <person name="Fokkens L."/>
            <person name="Ayukawa Y."/>
            <person name="van der Gragt M."/>
            <person name="Ter Horst A."/>
            <person name="Brankovics B."/>
            <person name="Houterman P.M."/>
            <person name="Arie T."/>
            <person name="Rep M."/>
        </authorList>
    </citation>
    <scope>NUCLEOTIDE SEQUENCE [LARGE SCALE GENOMIC DNA]</scope>
    <source>
        <strain evidence="8 9">Forc016</strain>
    </source>
</reference>
<feature type="transmembrane region" description="Helical" evidence="6">
    <location>
        <begin position="416"/>
        <end position="443"/>
    </location>
</feature>
<dbReference type="InterPro" id="IPR036259">
    <property type="entry name" value="MFS_trans_sf"/>
</dbReference>
<evidence type="ECO:0000256" key="2">
    <source>
        <dbReference type="ARBA" id="ARBA00022692"/>
    </source>
</evidence>
<comment type="subcellular location">
    <subcellularLocation>
        <location evidence="1">Membrane</location>
        <topology evidence="1">Multi-pass membrane protein</topology>
    </subcellularLocation>
</comment>
<dbReference type="STRING" id="327505.A0A2H3GYS5"/>
<dbReference type="Gene3D" id="1.20.1250.20">
    <property type="entry name" value="MFS general substrate transporter like domains"/>
    <property type="match status" value="1"/>
</dbReference>
<evidence type="ECO:0000313" key="8">
    <source>
        <dbReference type="EMBL" id="PCD30329.1"/>
    </source>
</evidence>
<evidence type="ECO:0000256" key="4">
    <source>
        <dbReference type="ARBA" id="ARBA00023136"/>
    </source>
</evidence>
<keyword evidence="3 6" id="KW-1133">Transmembrane helix</keyword>
<evidence type="ECO:0000256" key="5">
    <source>
        <dbReference type="ARBA" id="ARBA00023180"/>
    </source>
</evidence>
<evidence type="ECO:0000256" key="6">
    <source>
        <dbReference type="SAM" id="Phobius"/>
    </source>
</evidence>
<dbReference type="Proteomes" id="UP000219602">
    <property type="component" value="Chromosome 9"/>
</dbReference>
<feature type="transmembrane region" description="Helical" evidence="6">
    <location>
        <begin position="391"/>
        <end position="410"/>
    </location>
</feature>
<feature type="transmembrane region" description="Helical" evidence="6">
    <location>
        <begin position="201"/>
        <end position="221"/>
    </location>
</feature>
<keyword evidence="2 6" id="KW-0812">Transmembrane</keyword>
<protein>
    <recommendedName>
        <fullName evidence="7">Major facilitator superfamily (MFS) profile domain-containing protein</fullName>
    </recommendedName>
</protein>
<dbReference type="GO" id="GO:0022857">
    <property type="term" value="F:transmembrane transporter activity"/>
    <property type="evidence" value="ECO:0007669"/>
    <property type="project" value="InterPro"/>
</dbReference>
<feature type="transmembrane region" description="Helical" evidence="6">
    <location>
        <begin position="348"/>
        <end position="370"/>
    </location>
</feature>
<dbReference type="EMBL" id="MABQ02000007">
    <property type="protein sequence ID" value="PCD30329.1"/>
    <property type="molecule type" value="Genomic_DNA"/>
</dbReference>
<gene>
    <name evidence="8" type="ORF">AU210_010011</name>
</gene>
<feature type="transmembrane region" description="Helical" evidence="6">
    <location>
        <begin position="85"/>
        <end position="106"/>
    </location>
</feature>
<organism evidence="8 9">
    <name type="scientific">Fusarium oxysporum f. sp. radicis-cucumerinum</name>
    <dbReference type="NCBI Taxonomy" id="327505"/>
    <lineage>
        <taxon>Eukaryota</taxon>
        <taxon>Fungi</taxon>
        <taxon>Dikarya</taxon>
        <taxon>Ascomycota</taxon>
        <taxon>Pezizomycotina</taxon>
        <taxon>Sordariomycetes</taxon>
        <taxon>Hypocreomycetidae</taxon>
        <taxon>Hypocreales</taxon>
        <taxon>Nectriaceae</taxon>
        <taxon>Fusarium</taxon>
        <taxon>Fusarium oxysporum species complex</taxon>
    </lineage>
</organism>
<evidence type="ECO:0000313" key="9">
    <source>
        <dbReference type="Proteomes" id="UP000219602"/>
    </source>
</evidence>
<feature type="transmembrane region" description="Helical" evidence="6">
    <location>
        <begin position="485"/>
        <end position="505"/>
    </location>
</feature>
<dbReference type="InterPro" id="IPR011701">
    <property type="entry name" value="MFS"/>
</dbReference>
<keyword evidence="4 6" id="KW-0472">Membrane</keyword>
<feature type="transmembrane region" description="Helical" evidence="6">
    <location>
        <begin position="308"/>
        <end position="328"/>
    </location>
</feature>
<dbReference type="InterPro" id="IPR020846">
    <property type="entry name" value="MFS_dom"/>
</dbReference>
<dbReference type="GO" id="GO:0005886">
    <property type="term" value="C:plasma membrane"/>
    <property type="evidence" value="ECO:0007669"/>
    <property type="project" value="TreeGrafter"/>
</dbReference>
<feature type="domain" description="Major facilitator superfamily (MFS) profile" evidence="7">
    <location>
        <begin position="72"/>
        <end position="508"/>
    </location>
</feature>
<sequence length="521" mass="56531">MTTCHTLDPKKMESASDKQSVADLEVGDLSRSIDMVPGTRLLLGQGQNSLGSSGIILSPEPSSDPDDPLNWSALRKSLSFFVVNLYSFMVAVVALSTAVTYGALIAEFHTTAAYLNVGTAVSILFIGMGNIIWNPLALRYGRRPVYILSCFLTGIAQVIAATANRSDVFVGSRILMGFVAAPFEQLPAVTVNDQFFVHQRGFALSMYVLAATLGSFLGPLATGFIVDGVGWRWVYWTFSIVMALVTILAFFLLEETGYDREDTIVPVSESHPRLKSYSDRLRLMSTFRLSQNFVSLLIEPLKLVVEPIILWSSCLYGFGIAWLSIMAFTSNTVFQSPQYGYNFSYTAVGLTSLSPLVGSLLLFYVGGAGTDRFMIRQARHNGGVMEPESRIYAALVGGPIMSAGLILYGAGASAKLHWMVPVVGMGLIGAGIPIAGEVSLGYVTECYSHKAGQATTAMITVRNIIACGMIFATEPWINHNGLRDTFIIMGVLCLVGFWSGALLIWKGKSCRRRSAKVWGLS</sequence>
<dbReference type="SUPFAM" id="SSF103473">
    <property type="entry name" value="MFS general substrate transporter"/>
    <property type="match status" value="1"/>
</dbReference>
<evidence type="ECO:0000256" key="3">
    <source>
        <dbReference type="ARBA" id="ARBA00022989"/>
    </source>
</evidence>
<name>A0A2H3GYS5_FUSOX</name>
<evidence type="ECO:0000259" key="7">
    <source>
        <dbReference type="PROSITE" id="PS50850"/>
    </source>
</evidence>
<dbReference type="AlphaFoldDB" id="A0A2H3GYS5"/>
<feature type="transmembrane region" description="Helical" evidence="6">
    <location>
        <begin position="233"/>
        <end position="253"/>
    </location>
</feature>